<keyword evidence="2" id="KW-1185">Reference proteome</keyword>
<accession>A0A9N9H7R0</accession>
<evidence type="ECO:0000313" key="2">
    <source>
        <dbReference type="Proteomes" id="UP000789405"/>
    </source>
</evidence>
<sequence length="71" mass="8103">MFNEIEAYIQQQYQQMMILTLANNDSSNDNSSEGKFSKWRLQTNNSKISSPIKKKPKGLSVLISVIINLLL</sequence>
<dbReference type="Proteomes" id="UP000789405">
    <property type="component" value="Unassembled WGS sequence"/>
</dbReference>
<organism evidence="1 2">
    <name type="scientific">Dentiscutata erythropus</name>
    <dbReference type="NCBI Taxonomy" id="1348616"/>
    <lineage>
        <taxon>Eukaryota</taxon>
        <taxon>Fungi</taxon>
        <taxon>Fungi incertae sedis</taxon>
        <taxon>Mucoromycota</taxon>
        <taxon>Glomeromycotina</taxon>
        <taxon>Glomeromycetes</taxon>
        <taxon>Diversisporales</taxon>
        <taxon>Gigasporaceae</taxon>
        <taxon>Dentiscutata</taxon>
    </lineage>
</organism>
<comment type="caution">
    <text evidence="1">The sequence shown here is derived from an EMBL/GenBank/DDBJ whole genome shotgun (WGS) entry which is preliminary data.</text>
</comment>
<dbReference type="AlphaFoldDB" id="A0A9N9H7R0"/>
<protein>
    <submittedName>
        <fullName evidence="1">4435_t:CDS:1</fullName>
    </submittedName>
</protein>
<gene>
    <name evidence="1" type="ORF">DERYTH_LOCUS10392</name>
</gene>
<proteinExistence type="predicted"/>
<name>A0A9N9H7R0_9GLOM</name>
<evidence type="ECO:0000313" key="1">
    <source>
        <dbReference type="EMBL" id="CAG8655011.1"/>
    </source>
</evidence>
<reference evidence="1" key="1">
    <citation type="submission" date="2021-06" db="EMBL/GenBank/DDBJ databases">
        <authorList>
            <person name="Kallberg Y."/>
            <person name="Tangrot J."/>
            <person name="Rosling A."/>
        </authorList>
    </citation>
    <scope>NUCLEOTIDE SEQUENCE</scope>
    <source>
        <strain evidence="1">MA453B</strain>
    </source>
</reference>
<dbReference type="EMBL" id="CAJVPY010006026">
    <property type="protein sequence ID" value="CAG8655011.1"/>
    <property type="molecule type" value="Genomic_DNA"/>
</dbReference>